<accession>A0A9Q0ALS1</accession>
<feature type="compositionally biased region" description="Basic and acidic residues" evidence="1">
    <location>
        <begin position="186"/>
        <end position="196"/>
    </location>
</feature>
<feature type="domain" description="SprT-like" evidence="2">
    <location>
        <begin position="422"/>
        <end position="594"/>
    </location>
</feature>
<evidence type="ECO:0000313" key="3">
    <source>
        <dbReference type="EMBL" id="KAI1862426.1"/>
    </source>
</evidence>
<name>A0A9Q0ALS1_9PEZI</name>
<dbReference type="EMBL" id="JAFIMR010000027">
    <property type="protein sequence ID" value="KAI1862426.1"/>
    <property type="molecule type" value="Genomic_DNA"/>
</dbReference>
<organism evidence="3 4">
    <name type="scientific">Neoarthrinium moseri</name>
    <dbReference type="NCBI Taxonomy" id="1658444"/>
    <lineage>
        <taxon>Eukaryota</taxon>
        <taxon>Fungi</taxon>
        <taxon>Dikarya</taxon>
        <taxon>Ascomycota</taxon>
        <taxon>Pezizomycotina</taxon>
        <taxon>Sordariomycetes</taxon>
        <taxon>Xylariomycetidae</taxon>
        <taxon>Amphisphaeriales</taxon>
        <taxon>Apiosporaceae</taxon>
        <taxon>Neoarthrinium</taxon>
    </lineage>
</organism>
<dbReference type="GO" id="GO:0006950">
    <property type="term" value="P:response to stress"/>
    <property type="evidence" value="ECO:0007669"/>
    <property type="project" value="UniProtKB-ARBA"/>
</dbReference>
<feature type="compositionally biased region" description="Acidic residues" evidence="1">
    <location>
        <begin position="211"/>
        <end position="223"/>
    </location>
</feature>
<dbReference type="InterPro" id="IPR006640">
    <property type="entry name" value="SprT-like_domain"/>
</dbReference>
<feature type="compositionally biased region" description="Acidic residues" evidence="1">
    <location>
        <begin position="1"/>
        <end position="10"/>
    </location>
</feature>
<dbReference type="PANTHER" id="PTHR23099">
    <property type="entry name" value="TRANSCRIPTIONAL REGULATOR"/>
    <property type="match status" value="1"/>
</dbReference>
<evidence type="ECO:0000313" key="4">
    <source>
        <dbReference type="Proteomes" id="UP000829685"/>
    </source>
</evidence>
<keyword evidence="4" id="KW-1185">Reference proteome</keyword>
<comment type="caution">
    <text evidence="3">The sequence shown here is derived from an EMBL/GenBank/DDBJ whole genome shotgun (WGS) entry which is preliminary data.</text>
</comment>
<dbReference type="GO" id="GO:0005634">
    <property type="term" value="C:nucleus"/>
    <property type="evidence" value="ECO:0007669"/>
    <property type="project" value="TreeGrafter"/>
</dbReference>
<feature type="compositionally biased region" description="Basic and acidic residues" evidence="1">
    <location>
        <begin position="24"/>
        <end position="40"/>
    </location>
</feature>
<dbReference type="InterPro" id="IPR035240">
    <property type="entry name" value="SprT_Zn_ribbon"/>
</dbReference>
<feature type="region of interest" description="Disordered" evidence="1">
    <location>
        <begin position="1"/>
        <end position="356"/>
    </location>
</feature>
<evidence type="ECO:0000259" key="2">
    <source>
        <dbReference type="SMART" id="SM00731"/>
    </source>
</evidence>
<dbReference type="CDD" id="cd00084">
    <property type="entry name" value="HMG-box_SF"/>
    <property type="match status" value="1"/>
</dbReference>
<feature type="compositionally biased region" description="Acidic residues" evidence="1">
    <location>
        <begin position="170"/>
        <end position="180"/>
    </location>
</feature>
<gene>
    <name evidence="3" type="ORF">JX265_009140</name>
</gene>
<sequence length="680" mass="75979">MYDSESDDEFPNLQVVARRARQQKAPEKADASAADKENKPARALKPKAVATGAASVPASLSNGTPLRRRKLGYSQNLDDSLFQKWNEDTETPKPRASRVRSREVRRTTLGISQGPSEEAESRILESDDDDEDDDVFVRRRQPARASIRNPRKVTPELQQKTEPDISITEEGGETTIEETVEVSHLIADDDNGKDSSSDDTSEFVTALSLDSDSDSDADFDSPSDFDPVPKPRRARGNPKSQPLGAVRLSPPQNSTKKEKDTTKAKPTPAPSYRAATPEQMLDTPQTPEGKSRKAALKGGSLEDAFDKLQIYAEELDDSPDAKQKPQLEPMTPRKTLQASPLKAPKIPPSPWKPEQKEFWDAEVQNEWFDRHSPPKRSPRKLVLEGPDKKEMLKKKYGTSPEKRDAKKAFEQAKESLAQDFLRELDESLTSGELSKLTALTGGVRIVWSTTLKSTAGRAHWKCKEVTKTTQQADGALKSVKERRHEAKIELASKVLSNEDQLLNTVAHEFCHLAVYMVDGKTKVAHGAEFKAWGRRCMKAFGDRGIEVTTKHSYEIDHKYMWRCAECANEYGRHSRSINPAKHKCGRCRGLLEQVKPVPRAAGKGKSAYQEFVSKEMKVLKAEGRALTFKEMMAQVSTRWKAQQAEKQGSQDTLNKKELQGLEDEFEELAVVDLEAELGDS</sequence>
<protein>
    <recommendedName>
        <fullName evidence="2">SprT-like domain-containing protein</fullName>
    </recommendedName>
</protein>
<reference evidence="3" key="1">
    <citation type="submission" date="2021-03" db="EMBL/GenBank/DDBJ databases">
        <title>Revisited historic fungal species revealed as producer of novel bioactive compounds through whole genome sequencing and comparative genomics.</title>
        <authorList>
            <person name="Vignolle G.A."/>
            <person name="Hochenegger N."/>
            <person name="Mach R.L."/>
            <person name="Mach-Aigner A.R."/>
            <person name="Javad Rahimi M."/>
            <person name="Salim K.A."/>
            <person name="Chan C.M."/>
            <person name="Lim L.B.L."/>
            <person name="Cai F."/>
            <person name="Druzhinina I.S."/>
            <person name="U'Ren J.M."/>
            <person name="Derntl C."/>
        </authorList>
    </citation>
    <scope>NUCLEOTIDE SEQUENCE</scope>
    <source>
        <strain evidence="3">TUCIM 5799</strain>
    </source>
</reference>
<proteinExistence type="predicted"/>
<dbReference type="Pfam" id="PF10263">
    <property type="entry name" value="SprT-like"/>
    <property type="match status" value="1"/>
</dbReference>
<dbReference type="SMART" id="SM00731">
    <property type="entry name" value="SprT"/>
    <property type="match status" value="1"/>
</dbReference>
<dbReference type="PANTHER" id="PTHR23099:SF0">
    <property type="entry name" value="GERM CELL NUCLEAR ACIDIC PROTEIN"/>
    <property type="match status" value="1"/>
</dbReference>
<dbReference type="AlphaFoldDB" id="A0A9Q0ALS1"/>
<evidence type="ECO:0000256" key="1">
    <source>
        <dbReference type="SAM" id="MobiDB-lite"/>
    </source>
</evidence>
<dbReference type="Pfam" id="PF17283">
    <property type="entry name" value="Zn_ribbon_SprT"/>
    <property type="match status" value="1"/>
</dbReference>
<dbReference type="Proteomes" id="UP000829685">
    <property type="component" value="Unassembled WGS sequence"/>
</dbReference>